<dbReference type="InterPro" id="IPR032675">
    <property type="entry name" value="LRR_dom_sf"/>
</dbReference>
<dbReference type="Proteomes" id="UP000186601">
    <property type="component" value="Unassembled WGS sequence"/>
</dbReference>
<comment type="caution">
    <text evidence="1">The sequence shown here is derived from an EMBL/GenBank/DDBJ whole genome shotgun (WGS) entry which is preliminary data.</text>
</comment>
<sequence length="417" mass="46179">MATTVLPPELDDMIIDHLHDDPATLGRCALVCRSWLPAVRHHSWSTIRVTANADDLARLSSLLTESPDISAYILNVVVVQKESQGQPSDDDLQLLHPTLSTLSTLMKLTTLTLDGLCFGTMDGRERNAMSQISLPLVKKLNISTCSFDSFGDVSRLCATFPALSDLRFDGVWWGKWLVDHRVQEDVDEQEPKDIVPQLKLRDLDLGSCFSRDKAVDWLLKSLAHGCVEALHLPLIGAHDTRLKDLLAFVGPSLQHLDIGSPSGSTSRIRYDNSSNTRVPLASHLDLSSTTSLRTISLSVPTYRDASFITQWLIAVLSQVASPVLEEVRFAIYPILKTDVADAESRLGGFGWVEIAELLRGPQFAQVRKIAFCAGRRTDYLQIPSAFAALDNVVPMVVSKIFEPLRHRGAVICFEELR</sequence>
<dbReference type="AlphaFoldDB" id="A0A2R6P039"/>
<gene>
    <name evidence="1" type="ORF">PHLCEN_2v6201</name>
</gene>
<protein>
    <recommendedName>
        <fullName evidence="3">F-box domain-containing protein</fullName>
    </recommendedName>
</protein>
<dbReference type="EMBL" id="MLYV02000602">
    <property type="protein sequence ID" value="PSR81961.1"/>
    <property type="molecule type" value="Genomic_DNA"/>
</dbReference>
<dbReference type="SUPFAM" id="SSF52047">
    <property type="entry name" value="RNI-like"/>
    <property type="match status" value="1"/>
</dbReference>
<evidence type="ECO:0000313" key="2">
    <source>
        <dbReference type="Proteomes" id="UP000186601"/>
    </source>
</evidence>
<dbReference type="SUPFAM" id="SSF81383">
    <property type="entry name" value="F-box domain"/>
    <property type="match status" value="1"/>
</dbReference>
<name>A0A2R6P039_9APHY</name>
<dbReference type="Gene3D" id="3.80.10.10">
    <property type="entry name" value="Ribonuclease Inhibitor"/>
    <property type="match status" value="1"/>
</dbReference>
<organism evidence="1 2">
    <name type="scientific">Hermanssonia centrifuga</name>
    <dbReference type="NCBI Taxonomy" id="98765"/>
    <lineage>
        <taxon>Eukaryota</taxon>
        <taxon>Fungi</taxon>
        <taxon>Dikarya</taxon>
        <taxon>Basidiomycota</taxon>
        <taxon>Agaricomycotina</taxon>
        <taxon>Agaricomycetes</taxon>
        <taxon>Polyporales</taxon>
        <taxon>Meruliaceae</taxon>
        <taxon>Hermanssonia</taxon>
    </lineage>
</organism>
<evidence type="ECO:0000313" key="1">
    <source>
        <dbReference type="EMBL" id="PSR81961.1"/>
    </source>
</evidence>
<accession>A0A2R6P039</accession>
<dbReference type="InterPro" id="IPR036047">
    <property type="entry name" value="F-box-like_dom_sf"/>
</dbReference>
<dbReference type="OrthoDB" id="2788229at2759"/>
<evidence type="ECO:0008006" key="3">
    <source>
        <dbReference type="Google" id="ProtNLM"/>
    </source>
</evidence>
<keyword evidence="2" id="KW-1185">Reference proteome</keyword>
<proteinExistence type="predicted"/>
<reference evidence="1 2" key="1">
    <citation type="submission" date="2018-02" db="EMBL/GenBank/DDBJ databases">
        <title>Genome sequence of the basidiomycete white-rot fungus Phlebia centrifuga.</title>
        <authorList>
            <person name="Granchi Z."/>
            <person name="Peng M."/>
            <person name="de Vries R.P."/>
            <person name="Hilden K."/>
            <person name="Makela M.R."/>
            <person name="Grigoriev I."/>
            <person name="Riley R."/>
        </authorList>
    </citation>
    <scope>NUCLEOTIDE SEQUENCE [LARGE SCALE GENOMIC DNA]</scope>
    <source>
        <strain evidence="1 2">FBCC195</strain>
    </source>
</reference>